<keyword evidence="1" id="KW-0472">Membrane</keyword>
<evidence type="ECO:0000313" key="3">
    <source>
        <dbReference type="Proteomes" id="UP000740727"/>
    </source>
</evidence>
<reference evidence="2" key="1">
    <citation type="submission" date="2018-10" db="EMBL/GenBank/DDBJ databases">
        <title>Iterative Subtractive Binning of Freshwater Chronoseries Metagenomes Recovers Nearly Complete Genomes from over Four Hundred Novel Species.</title>
        <authorList>
            <person name="Rodriguez-R L.M."/>
            <person name="Tsementzi D."/>
            <person name="Luo C."/>
            <person name="Konstantinidis K.T."/>
        </authorList>
    </citation>
    <scope>NUCLEOTIDE SEQUENCE</scope>
    <source>
        <strain evidence="2">WB5_2A_028</strain>
    </source>
</reference>
<feature type="transmembrane region" description="Helical" evidence="1">
    <location>
        <begin position="37"/>
        <end position="59"/>
    </location>
</feature>
<organism evidence="2 3">
    <name type="scientific">Candidatus Fonsibacter lacus</name>
    <dbReference type="NCBI Taxonomy" id="2576439"/>
    <lineage>
        <taxon>Bacteria</taxon>
        <taxon>Pseudomonadati</taxon>
        <taxon>Pseudomonadota</taxon>
        <taxon>Alphaproteobacteria</taxon>
        <taxon>Candidatus Pelagibacterales</taxon>
        <taxon>Candidatus Pelagibacterales incertae sedis</taxon>
        <taxon>Candidatus Fonsibacter</taxon>
    </lineage>
</organism>
<sequence length="88" mass="9494">MKKTGATEVAPVFLLTDEGFPESLGCEYLKPSYSMLMMPFFAAIFAFSTICSPVASSVVTESSRALAASFGFSKPQRTFASLNGMYAR</sequence>
<gene>
    <name evidence="2" type="ORF">EBT44_06780</name>
</gene>
<dbReference type="AlphaFoldDB" id="A0A965LLL1"/>
<dbReference type="EMBL" id="RFXN01000170">
    <property type="protein sequence ID" value="NBR94510.1"/>
    <property type="molecule type" value="Genomic_DNA"/>
</dbReference>
<keyword evidence="1" id="KW-1133">Transmembrane helix</keyword>
<evidence type="ECO:0000313" key="2">
    <source>
        <dbReference type="EMBL" id="NBR94510.1"/>
    </source>
</evidence>
<protein>
    <submittedName>
        <fullName evidence="2">Uncharacterized protein</fullName>
    </submittedName>
</protein>
<name>A0A965LLL1_9PROT</name>
<proteinExistence type="predicted"/>
<accession>A0A965LLL1</accession>
<dbReference type="Proteomes" id="UP000740727">
    <property type="component" value="Unassembled WGS sequence"/>
</dbReference>
<keyword evidence="1" id="KW-0812">Transmembrane</keyword>
<evidence type="ECO:0000256" key="1">
    <source>
        <dbReference type="SAM" id="Phobius"/>
    </source>
</evidence>
<comment type="caution">
    <text evidence="2">The sequence shown here is derived from an EMBL/GenBank/DDBJ whole genome shotgun (WGS) entry which is preliminary data.</text>
</comment>